<dbReference type="AlphaFoldDB" id="A0A317ZG78"/>
<gene>
    <name evidence="4" type="ORF">DDZ13_05110</name>
</gene>
<feature type="domain" description="Alpha fucosidase A-like C-terminal" evidence="2">
    <location>
        <begin position="768"/>
        <end position="829"/>
    </location>
</feature>
<keyword evidence="5" id="KW-1185">Reference proteome</keyword>
<comment type="caution">
    <text evidence="4">The sequence shown here is derived from an EMBL/GenBank/DDBJ whole genome shotgun (WGS) entry which is preliminary data.</text>
</comment>
<dbReference type="InterPro" id="IPR012341">
    <property type="entry name" value="6hp_glycosidase-like_sf"/>
</dbReference>
<dbReference type="Pfam" id="PF14498">
    <property type="entry name" value="Glyco_hyd_65N_2"/>
    <property type="match status" value="1"/>
</dbReference>
<evidence type="ECO:0000313" key="4">
    <source>
        <dbReference type="EMBL" id="PXA04556.1"/>
    </source>
</evidence>
<dbReference type="InParanoid" id="A0A317ZG78"/>
<reference evidence="4 5" key="1">
    <citation type="submission" date="2018-05" db="EMBL/GenBank/DDBJ databases">
        <title>Coraliomargarita sinensis sp. nov., isolated from a marine solar saltern.</title>
        <authorList>
            <person name="Zhou L.Y."/>
        </authorList>
    </citation>
    <scope>NUCLEOTIDE SEQUENCE [LARGE SCALE GENOMIC DNA]</scope>
    <source>
        <strain evidence="4 5">WN38</strain>
    </source>
</reference>
<dbReference type="GO" id="GO:0004560">
    <property type="term" value="F:alpha-L-fucosidase activity"/>
    <property type="evidence" value="ECO:0007669"/>
    <property type="project" value="InterPro"/>
</dbReference>
<dbReference type="Gene3D" id="2.60.40.1180">
    <property type="entry name" value="Golgi alpha-mannosidase II"/>
    <property type="match status" value="1"/>
</dbReference>
<dbReference type="PANTHER" id="PTHR31084:SF0">
    <property type="entry name" value="ALPHA-L-FUCOSIDASE 2"/>
    <property type="match status" value="1"/>
</dbReference>
<feature type="domain" description="Glycosyl hydrolase family 95 catalytic" evidence="3">
    <location>
        <begin position="357"/>
        <end position="765"/>
    </location>
</feature>
<dbReference type="Pfam" id="PF22124">
    <property type="entry name" value="Glyco_hydro_95_cat"/>
    <property type="match status" value="1"/>
</dbReference>
<evidence type="ECO:0000259" key="1">
    <source>
        <dbReference type="Pfam" id="PF14498"/>
    </source>
</evidence>
<dbReference type="Proteomes" id="UP000247099">
    <property type="component" value="Unassembled WGS sequence"/>
</dbReference>
<evidence type="ECO:0000259" key="3">
    <source>
        <dbReference type="Pfam" id="PF22124"/>
    </source>
</evidence>
<organism evidence="4 5">
    <name type="scientific">Coraliomargarita sinensis</name>
    <dbReference type="NCBI Taxonomy" id="2174842"/>
    <lineage>
        <taxon>Bacteria</taxon>
        <taxon>Pseudomonadati</taxon>
        <taxon>Verrucomicrobiota</taxon>
        <taxon>Opitutia</taxon>
        <taxon>Puniceicoccales</taxon>
        <taxon>Coraliomargaritaceae</taxon>
        <taxon>Coraliomargarita</taxon>
    </lineage>
</organism>
<protein>
    <submittedName>
        <fullName evidence="4">Uncharacterized protein</fullName>
    </submittedName>
</protein>
<dbReference type="GO" id="GO:0005975">
    <property type="term" value="P:carbohydrate metabolic process"/>
    <property type="evidence" value="ECO:0007669"/>
    <property type="project" value="InterPro"/>
</dbReference>
<dbReference type="InterPro" id="IPR016518">
    <property type="entry name" value="Alpha-L-fucosidase"/>
</dbReference>
<dbReference type="Gene3D" id="1.50.10.10">
    <property type="match status" value="1"/>
</dbReference>
<dbReference type="EMBL" id="QHJQ01000003">
    <property type="protein sequence ID" value="PXA04556.1"/>
    <property type="molecule type" value="Genomic_DNA"/>
</dbReference>
<dbReference type="InterPro" id="IPR013780">
    <property type="entry name" value="Glyco_hydro_b"/>
</dbReference>
<evidence type="ECO:0000313" key="5">
    <source>
        <dbReference type="Proteomes" id="UP000247099"/>
    </source>
</evidence>
<feature type="domain" description="Glycosyl hydrolase family 95 N-terminal" evidence="1">
    <location>
        <begin position="80"/>
        <end position="332"/>
    </location>
</feature>
<dbReference type="InterPro" id="IPR049053">
    <property type="entry name" value="AFCA-like_C"/>
</dbReference>
<evidence type="ECO:0000259" key="2">
    <source>
        <dbReference type="Pfam" id="PF21307"/>
    </source>
</evidence>
<dbReference type="PANTHER" id="PTHR31084">
    <property type="entry name" value="ALPHA-L-FUCOSIDASE 2"/>
    <property type="match status" value="1"/>
</dbReference>
<dbReference type="Pfam" id="PF21307">
    <property type="entry name" value="Glyco_hydro_95_C"/>
    <property type="match status" value="1"/>
</dbReference>
<dbReference type="InterPro" id="IPR027414">
    <property type="entry name" value="GH95_N_dom"/>
</dbReference>
<dbReference type="InterPro" id="IPR054363">
    <property type="entry name" value="GH95_cat"/>
</dbReference>
<dbReference type="Gene3D" id="2.70.98.50">
    <property type="entry name" value="putative glycoside hydrolase family protein from bacillus halodurans"/>
    <property type="match status" value="1"/>
</dbReference>
<name>A0A317ZG78_9BACT</name>
<dbReference type="SUPFAM" id="SSF48208">
    <property type="entry name" value="Six-hairpin glycosidases"/>
    <property type="match status" value="1"/>
</dbReference>
<dbReference type="PIRSF" id="PIRSF007663">
    <property type="entry name" value="UCP007663"/>
    <property type="match status" value="1"/>
</dbReference>
<sequence>MRQNVDYPALLRAAQIHFRRNSGLLRLRMLSEDIYCAPMRKLIVPSVVLSALISSISCTSNMTSVGTNGKLPVPERGFISSQPAENWEEGLITGNGTLGLNAYSRPNMERIIFTHEELFMPMGEPTVPVDQSADLPKIRELIAQGKYKEAERLQFENTGQEGFMYPDFYVPAFDLTIKREAQGEVRDYSRTVDFTTAEATVQWTDDAGTFRRQVFASREDGVAVIRITGDKPGALSLDLKLEPRERTDEFNKDTDIAKRSDESFKEHFGDLKSAATKDSLSFSARFLKAYEGSIQSLNGHARVVAKGGETSPNADGSLTVEGADEILILADIRLPREKGVSEFDQLAEKLTSVPTDYDKLLKRHAKIHGEIFNRVKLDIGGSAEDHLKTTEELLEISTWEDINKALIEKQFDAGRYNILCSTGKLPPNLQGIWGGTYVPNWASDYTHNGNVPSAIAANLPGNMPELTPAYTSYIESLIPDMELNAKHFFGARGIVLPSRTSTHGYNNAMNPNFAGGMWVAGAGKAAHFFYDYYLYTGDEAFLAEHAIPYMEKVALFFQDYLYEGPDGKWIFSPTQSPENWPEGSKSQATFNATMDVAVAKEVLNNLIEGSRVLGVNEDKIPVWEDMLAKMPPYMLNEDGIIKEWLTPKLGNNDKHRHSSQLYPLYYMMPEEIEADPELKEGFRKSVEFKLAEHWKDPTDRGFMSFGLVQLGQVVSTLGDGELSYLCLRHLVNRFWLNNLASMHNHRHLFNMDISGGQPALIIQMLVGSEPGKIRLLPALPEQWPEGAIEGVLARGAIEIERLEWDSESAEVALRSDETQTITLELDGTLHTVTLPAGKTERIRLER</sequence>
<dbReference type="InterPro" id="IPR008928">
    <property type="entry name" value="6-hairpin_glycosidase_sf"/>
</dbReference>
<proteinExistence type="predicted"/>
<accession>A0A317ZG78</accession>